<evidence type="ECO:0000256" key="5">
    <source>
        <dbReference type="SAM" id="MobiDB-lite"/>
    </source>
</evidence>
<dbReference type="GO" id="GO:0008234">
    <property type="term" value="F:cysteine-type peptidase activity"/>
    <property type="evidence" value="ECO:0007669"/>
    <property type="project" value="UniProtKB-KW"/>
</dbReference>
<protein>
    <submittedName>
        <fullName evidence="7">Ubiquitin-like-specific protease 1D</fullName>
    </submittedName>
</protein>
<gene>
    <name evidence="7" type="ORF">POM88_002931</name>
</gene>
<reference evidence="7" key="1">
    <citation type="submission" date="2023-02" db="EMBL/GenBank/DDBJ databases">
        <title>Genome of toxic invasive species Heracleum sosnowskyi carries increased number of genes despite the absence of recent whole-genome duplications.</title>
        <authorList>
            <person name="Schelkunov M."/>
            <person name="Shtratnikova V."/>
            <person name="Makarenko M."/>
            <person name="Klepikova A."/>
            <person name="Omelchenko D."/>
            <person name="Novikova G."/>
            <person name="Obukhova E."/>
            <person name="Bogdanov V."/>
            <person name="Penin A."/>
            <person name="Logacheva M."/>
        </authorList>
    </citation>
    <scope>NUCLEOTIDE SEQUENCE</scope>
    <source>
        <strain evidence="7">Hsosn_3</strain>
        <tissue evidence="7">Leaf</tissue>
    </source>
</reference>
<dbReference type="GO" id="GO:0006508">
    <property type="term" value="P:proteolysis"/>
    <property type="evidence" value="ECO:0007669"/>
    <property type="project" value="UniProtKB-KW"/>
</dbReference>
<reference evidence="7" key="2">
    <citation type="submission" date="2023-05" db="EMBL/GenBank/DDBJ databases">
        <authorList>
            <person name="Schelkunov M.I."/>
        </authorList>
    </citation>
    <scope>NUCLEOTIDE SEQUENCE</scope>
    <source>
        <strain evidence="7">Hsosn_3</strain>
        <tissue evidence="7">Leaf</tissue>
    </source>
</reference>
<evidence type="ECO:0000256" key="4">
    <source>
        <dbReference type="ARBA" id="ARBA00022807"/>
    </source>
</evidence>
<dbReference type="PANTHER" id="PTHR46915">
    <property type="entry name" value="UBIQUITIN-LIKE PROTEASE 4-RELATED"/>
    <property type="match status" value="1"/>
</dbReference>
<dbReference type="InterPro" id="IPR003653">
    <property type="entry name" value="Peptidase_C48_C"/>
</dbReference>
<dbReference type="PANTHER" id="PTHR46915:SF2">
    <property type="entry name" value="UBIQUITIN-LIKE PROTEASE 4"/>
    <property type="match status" value="1"/>
</dbReference>
<evidence type="ECO:0000313" key="7">
    <source>
        <dbReference type="EMBL" id="KAK1403326.1"/>
    </source>
</evidence>
<proteinExistence type="inferred from homology"/>
<feature type="compositionally biased region" description="Basic and acidic residues" evidence="5">
    <location>
        <begin position="52"/>
        <end position="67"/>
    </location>
</feature>
<dbReference type="InterPro" id="IPR038765">
    <property type="entry name" value="Papain-like_cys_pep_sf"/>
</dbReference>
<comment type="similarity">
    <text evidence="1">Belongs to the peptidase C48 family.</text>
</comment>
<evidence type="ECO:0000256" key="1">
    <source>
        <dbReference type="ARBA" id="ARBA00005234"/>
    </source>
</evidence>
<dbReference type="Gene3D" id="3.30.310.130">
    <property type="entry name" value="Ubiquitin-related"/>
    <property type="match status" value="1"/>
</dbReference>
<feature type="region of interest" description="Disordered" evidence="5">
    <location>
        <begin position="101"/>
        <end position="170"/>
    </location>
</feature>
<feature type="compositionally biased region" description="Polar residues" evidence="5">
    <location>
        <begin position="274"/>
        <end position="295"/>
    </location>
</feature>
<dbReference type="SUPFAM" id="SSF54001">
    <property type="entry name" value="Cysteine proteinases"/>
    <property type="match status" value="1"/>
</dbReference>
<feature type="compositionally biased region" description="Basic and acidic residues" evidence="5">
    <location>
        <begin position="101"/>
        <end position="133"/>
    </location>
</feature>
<comment type="caution">
    <text evidence="7">The sequence shown here is derived from an EMBL/GenBank/DDBJ whole genome shotgun (WGS) entry which is preliminary data.</text>
</comment>
<feature type="compositionally biased region" description="Basic and acidic residues" evidence="5">
    <location>
        <begin position="1"/>
        <end position="20"/>
    </location>
</feature>
<keyword evidence="8" id="KW-1185">Reference proteome</keyword>
<dbReference type="Gene3D" id="1.10.418.20">
    <property type="match status" value="1"/>
</dbReference>
<name>A0AAD8JGM1_9APIA</name>
<organism evidence="7 8">
    <name type="scientific">Heracleum sosnowskyi</name>
    <dbReference type="NCBI Taxonomy" id="360622"/>
    <lineage>
        <taxon>Eukaryota</taxon>
        <taxon>Viridiplantae</taxon>
        <taxon>Streptophyta</taxon>
        <taxon>Embryophyta</taxon>
        <taxon>Tracheophyta</taxon>
        <taxon>Spermatophyta</taxon>
        <taxon>Magnoliopsida</taxon>
        <taxon>eudicotyledons</taxon>
        <taxon>Gunneridae</taxon>
        <taxon>Pentapetalae</taxon>
        <taxon>asterids</taxon>
        <taxon>campanulids</taxon>
        <taxon>Apiales</taxon>
        <taxon>Apiaceae</taxon>
        <taxon>Apioideae</taxon>
        <taxon>apioid superclade</taxon>
        <taxon>Tordylieae</taxon>
        <taxon>Tordyliinae</taxon>
        <taxon>Heracleum</taxon>
    </lineage>
</organism>
<keyword evidence="3" id="KW-0378">Hydrolase</keyword>
<feature type="compositionally biased region" description="Polar residues" evidence="5">
    <location>
        <begin position="212"/>
        <end position="223"/>
    </location>
</feature>
<evidence type="ECO:0000259" key="6">
    <source>
        <dbReference type="PROSITE" id="PS50600"/>
    </source>
</evidence>
<sequence length="582" mass="67424">MEEDSNKKMKLSLDSKDWSKLLDSNDDDGDPPALMVTKTGADDRPENDDSGESNRFHNESMTDCDLAREIERKKSTYKTMAHKLPDKGRKVLDMIASLEKEKERRERNQFIPKDTRSVKMEDERNERNWRTVKENSGSDMPAHPQSSGIKGKATGVKQVAPPSSRPQSQFGSLFCHKVEEDQADRAPGGAFEKQLKALGRCDRLKTRLNAQVSPKETRLNSQVLPEGTRPNGQVSPKERWSILKSRKSPGFFSGDVKKKYNTSPSSGDMKENLSGYSSRRNPSKVFPSSNSRPTNQVPTIVVLDEECQHVDNIDEEEKADESMKGTKIYFPSRDHPNSVEICYTDMECLAPETYLTSTIMNFYIRYLQQPTFTTENDRCSSYHFFTTYFYEKLKAAVENMKNDMEKKYAKFRRWWKGVNIFEKAYIFLPINENHHWSLVIICIPDKEDECGPILLHLDSLGFHISSSIFEIIKRFLEKEWAYLNDKETSSNYPIADGIWKILPEKIEEKVLMVPQQKNDYDCGLFVLFFIRRFIEDAPQRLRKKDLARFGKQWFSPKEASDLRLEIRVLLKKMFIDSRVIEV</sequence>
<feature type="domain" description="Ubiquitin-like protease family profile" evidence="6">
    <location>
        <begin position="339"/>
        <end position="533"/>
    </location>
</feature>
<feature type="region of interest" description="Disordered" evidence="5">
    <location>
        <begin position="1"/>
        <end position="67"/>
    </location>
</feature>
<dbReference type="AlphaFoldDB" id="A0AAD8JGM1"/>
<dbReference type="Pfam" id="PF02902">
    <property type="entry name" value="Peptidase_C48"/>
    <property type="match status" value="1"/>
</dbReference>
<evidence type="ECO:0000313" key="8">
    <source>
        <dbReference type="Proteomes" id="UP001237642"/>
    </source>
</evidence>
<dbReference type="PROSITE" id="PS50600">
    <property type="entry name" value="ULP_PROTEASE"/>
    <property type="match status" value="1"/>
</dbReference>
<dbReference type="GO" id="GO:0016926">
    <property type="term" value="P:protein desumoylation"/>
    <property type="evidence" value="ECO:0007669"/>
    <property type="project" value="UniProtKB-ARBA"/>
</dbReference>
<dbReference type="EMBL" id="JAUIZM010000001">
    <property type="protein sequence ID" value="KAK1403326.1"/>
    <property type="molecule type" value="Genomic_DNA"/>
</dbReference>
<feature type="region of interest" description="Disordered" evidence="5">
    <location>
        <begin position="212"/>
        <end position="295"/>
    </location>
</feature>
<keyword evidence="4" id="KW-0788">Thiol protease</keyword>
<dbReference type="Proteomes" id="UP001237642">
    <property type="component" value="Unassembled WGS sequence"/>
</dbReference>
<evidence type="ECO:0000256" key="2">
    <source>
        <dbReference type="ARBA" id="ARBA00022670"/>
    </source>
</evidence>
<feature type="compositionally biased region" description="Polar residues" evidence="5">
    <location>
        <begin position="134"/>
        <end position="148"/>
    </location>
</feature>
<evidence type="ECO:0000256" key="3">
    <source>
        <dbReference type="ARBA" id="ARBA00022801"/>
    </source>
</evidence>
<keyword evidence="2 7" id="KW-0645">Protease</keyword>
<accession>A0AAD8JGM1</accession>